<dbReference type="InterPro" id="IPR050539">
    <property type="entry name" value="ThrE_Dicarb/AminoAcid_Exp"/>
</dbReference>
<accession>A0ABP8VA92</accession>
<organism evidence="10 11">
    <name type="scientific">Kistimonas scapharcae</name>
    <dbReference type="NCBI Taxonomy" id="1036133"/>
    <lineage>
        <taxon>Bacteria</taxon>
        <taxon>Pseudomonadati</taxon>
        <taxon>Pseudomonadota</taxon>
        <taxon>Gammaproteobacteria</taxon>
        <taxon>Oceanospirillales</taxon>
        <taxon>Endozoicomonadaceae</taxon>
        <taxon>Kistimonas</taxon>
    </lineage>
</organism>
<evidence type="ECO:0000256" key="3">
    <source>
        <dbReference type="ARBA" id="ARBA00022519"/>
    </source>
</evidence>
<evidence type="ECO:0000256" key="5">
    <source>
        <dbReference type="ARBA" id="ARBA00022989"/>
    </source>
</evidence>
<reference evidence="11" key="1">
    <citation type="journal article" date="2019" name="Int. J. Syst. Evol. Microbiol.">
        <title>The Global Catalogue of Microorganisms (GCM) 10K type strain sequencing project: providing services to taxonomists for standard genome sequencing and annotation.</title>
        <authorList>
            <consortium name="The Broad Institute Genomics Platform"/>
            <consortium name="The Broad Institute Genome Sequencing Center for Infectious Disease"/>
            <person name="Wu L."/>
            <person name="Ma J."/>
        </authorList>
    </citation>
    <scope>NUCLEOTIDE SEQUENCE [LARGE SCALE GENOMIC DNA]</scope>
    <source>
        <strain evidence="11">JCM 17805</strain>
    </source>
</reference>
<evidence type="ECO:0000259" key="9">
    <source>
        <dbReference type="Pfam" id="PF12821"/>
    </source>
</evidence>
<evidence type="ECO:0000256" key="6">
    <source>
        <dbReference type="ARBA" id="ARBA00023136"/>
    </source>
</evidence>
<evidence type="ECO:0000313" key="11">
    <source>
        <dbReference type="Proteomes" id="UP001500604"/>
    </source>
</evidence>
<dbReference type="Pfam" id="PF12821">
    <property type="entry name" value="ThrE_2"/>
    <property type="match status" value="1"/>
</dbReference>
<dbReference type="EMBL" id="BAABFL010000466">
    <property type="protein sequence ID" value="GAA4651935.1"/>
    <property type="molecule type" value="Genomic_DNA"/>
</dbReference>
<proteinExistence type="inferred from homology"/>
<keyword evidence="4 8" id="KW-0812">Transmembrane</keyword>
<evidence type="ECO:0000256" key="8">
    <source>
        <dbReference type="SAM" id="Phobius"/>
    </source>
</evidence>
<comment type="subcellular location">
    <subcellularLocation>
        <location evidence="1">Cell membrane</location>
        <topology evidence="1">Multi-pass membrane protein</topology>
    </subcellularLocation>
</comment>
<keyword evidence="3" id="KW-0997">Cell inner membrane</keyword>
<dbReference type="RefSeq" id="WP_345198405.1">
    <property type="nucleotide sequence ID" value="NZ_BAABFL010000466.1"/>
</dbReference>
<name>A0ABP8VA92_9GAMM</name>
<evidence type="ECO:0000256" key="1">
    <source>
        <dbReference type="ARBA" id="ARBA00004651"/>
    </source>
</evidence>
<dbReference type="InterPro" id="IPR024528">
    <property type="entry name" value="ThrE_2"/>
</dbReference>
<evidence type="ECO:0000256" key="2">
    <source>
        <dbReference type="ARBA" id="ARBA00022475"/>
    </source>
</evidence>
<feature type="domain" description="Threonine/Serine exporter ThrE" evidence="9">
    <location>
        <begin position="13"/>
        <end position="146"/>
    </location>
</feature>
<comment type="caution">
    <text evidence="10">The sequence shown here is derived from an EMBL/GenBank/DDBJ whole genome shotgun (WGS) entry which is preliminary data.</text>
</comment>
<feature type="transmembrane region" description="Helical" evidence="8">
    <location>
        <begin position="7"/>
        <end position="26"/>
    </location>
</feature>
<feature type="transmembrane region" description="Helical" evidence="8">
    <location>
        <begin position="32"/>
        <end position="50"/>
    </location>
</feature>
<comment type="similarity">
    <text evidence="7">Belongs to the ThrE exporter (TC 2.A.79) family.</text>
</comment>
<dbReference type="Proteomes" id="UP001500604">
    <property type="component" value="Unassembled WGS sequence"/>
</dbReference>
<dbReference type="PANTHER" id="PTHR34390">
    <property type="entry name" value="UPF0442 PROTEIN YJJB-RELATED"/>
    <property type="match status" value="1"/>
</dbReference>
<feature type="transmembrane region" description="Helical" evidence="8">
    <location>
        <begin position="57"/>
        <end position="79"/>
    </location>
</feature>
<gene>
    <name evidence="10" type="ORF">GCM10023116_42190</name>
</gene>
<feature type="transmembrane region" description="Helical" evidence="8">
    <location>
        <begin position="127"/>
        <end position="148"/>
    </location>
</feature>
<evidence type="ECO:0000313" key="10">
    <source>
        <dbReference type="EMBL" id="GAA4651935.1"/>
    </source>
</evidence>
<keyword evidence="2" id="KW-1003">Cell membrane</keyword>
<evidence type="ECO:0000256" key="4">
    <source>
        <dbReference type="ARBA" id="ARBA00022692"/>
    </source>
</evidence>
<protein>
    <submittedName>
        <fullName evidence="10">Threonine/serine exporter family protein</fullName>
    </submittedName>
</protein>
<keyword evidence="6 8" id="KW-0472">Membrane</keyword>
<dbReference type="PANTHER" id="PTHR34390:SF1">
    <property type="entry name" value="SUCCINATE TRANSPORTER SUBUNIT YJJB-RELATED"/>
    <property type="match status" value="1"/>
</dbReference>
<sequence length="169" mass="17868">MMPGLEAFFEAAFWSAATATGFAVLFHVPHRSLPLVALLGALGYCLRVAWLAHGGSIVPGTLLASCSIGVGSMVLSYFIHSPAVVYSMPAVIPMVPGTYAYKTMIGLMQIADNGATLDVLIQTVNNGLITGFILVVLAIGVSIPNLLLRGRSIREIRWLSAKKSDSPPV</sequence>
<keyword evidence="11" id="KW-1185">Reference proteome</keyword>
<evidence type="ECO:0000256" key="7">
    <source>
        <dbReference type="ARBA" id="ARBA00034125"/>
    </source>
</evidence>
<keyword evidence="5 8" id="KW-1133">Transmembrane helix</keyword>